<protein>
    <submittedName>
        <fullName evidence="1">S-(Hydroxymethyl)glutathione dehydrogenase / alcohol dehydrogenase</fullName>
    </submittedName>
</protein>
<evidence type="ECO:0000313" key="1">
    <source>
        <dbReference type="EMBL" id="SDC33969.1"/>
    </source>
</evidence>
<sequence length="46" mass="5477">MIHYMPELSRMIEKGAFDPTDIMTHVLPLDQAEHAHEIFTKKERLR</sequence>
<name>A0A1G6KSA5_9BACL</name>
<organism evidence="1 2">
    <name type="scientific">Melghirimyces thermohalophilus</name>
    <dbReference type="NCBI Taxonomy" id="1236220"/>
    <lineage>
        <taxon>Bacteria</taxon>
        <taxon>Bacillati</taxon>
        <taxon>Bacillota</taxon>
        <taxon>Bacilli</taxon>
        <taxon>Bacillales</taxon>
        <taxon>Thermoactinomycetaceae</taxon>
        <taxon>Melghirimyces</taxon>
    </lineage>
</organism>
<reference evidence="1 2" key="1">
    <citation type="submission" date="2016-10" db="EMBL/GenBank/DDBJ databases">
        <authorList>
            <person name="de Groot N.N."/>
        </authorList>
    </citation>
    <scope>NUCLEOTIDE SEQUENCE [LARGE SCALE GENOMIC DNA]</scope>
    <source>
        <strain evidence="1 2">DSM 45514</strain>
    </source>
</reference>
<dbReference type="AlphaFoldDB" id="A0A1G6KSA5"/>
<dbReference type="EMBL" id="FMZA01000006">
    <property type="protein sequence ID" value="SDC33969.1"/>
    <property type="molecule type" value="Genomic_DNA"/>
</dbReference>
<proteinExistence type="predicted"/>
<dbReference type="Gene3D" id="3.90.180.10">
    <property type="entry name" value="Medium-chain alcohol dehydrogenases, catalytic domain"/>
    <property type="match status" value="1"/>
</dbReference>
<dbReference type="Proteomes" id="UP000199387">
    <property type="component" value="Unassembled WGS sequence"/>
</dbReference>
<gene>
    <name evidence="1" type="ORF">SAMN04488112_106137</name>
</gene>
<accession>A0A1G6KSA5</accession>
<evidence type="ECO:0000313" key="2">
    <source>
        <dbReference type="Proteomes" id="UP000199387"/>
    </source>
</evidence>
<keyword evidence="2" id="KW-1185">Reference proteome</keyword>
<dbReference type="STRING" id="1236220.SAMN04488112_106137"/>